<dbReference type="InterPro" id="IPR006016">
    <property type="entry name" value="UspA"/>
</dbReference>
<dbReference type="SUPFAM" id="SSF52402">
    <property type="entry name" value="Adenine nucleotide alpha hydrolases-like"/>
    <property type="match status" value="1"/>
</dbReference>
<keyword evidence="4" id="KW-1185">Reference proteome</keyword>
<organism evidence="3 4">
    <name type="scientific">Mycobacterium basiliense</name>
    <dbReference type="NCBI Taxonomy" id="2094119"/>
    <lineage>
        <taxon>Bacteria</taxon>
        <taxon>Bacillati</taxon>
        <taxon>Actinomycetota</taxon>
        <taxon>Actinomycetes</taxon>
        <taxon>Mycobacteriales</taxon>
        <taxon>Mycobacteriaceae</taxon>
        <taxon>Mycobacterium</taxon>
    </lineage>
</organism>
<sequence length="265" mass="27680">MSNESAPAIVVGIDGSHAATYAALWAIDEAVSRDIPLRLVYVVDHLEPAGSGAHVAQEGAAHAALYDVYRAVDATGRPVKIETEILWGRPLTKLMAESRSAVMVCVGSIGLNHARRGEGSVAGTLAGSALCPVAVIQAPAGGAAVPAISGVVAEVGNGSVLRHAFEEARLRDVPLLAISSGLTTASDVDDGNRLAKKQLERRLARWTRLYPDVEVDSEVIRGHACTYLAANAKPDQLYVADSHAAQVCNVYSAACSVLTVRIGNL</sequence>
<name>A0A447GBE1_9MYCO</name>
<evidence type="ECO:0000313" key="3">
    <source>
        <dbReference type="EMBL" id="VDM87791.1"/>
    </source>
</evidence>
<reference evidence="4" key="1">
    <citation type="submission" date="2018-02" db="EMBL/GenBank/DDBJ databases">
        <authorList>
            <person name="Seth-Smith MB H."/>
            <person name="Seth-Smith H."/>
        </authorList>
    </citation>
    <scope>NUCLEOTIDE SEQUENCE [LARGE SCALE GENOMIC DNA]</scope>
</reference>
<comment type="similarity">
    <text evidence="1">Belongs to the universal stress protein A family.</text>
</comment>
<dbReference type="EMBL" id="LR130759">
    <property type="protein sequence ID" value="VDM87791.1"/>
    <property type="molecule type" value="Genomic_DNA"/>
</dbReference>
<feature type="domain" description="UspA" evidence="2">
    <location>
        <begin position="9"/>
        <end position="136"/>
    </location>
</feature>
<evidence type="ECO:0000256" key="1">
    <source>
        <dbReference type="ARBA" id="ARBA00008791"/>
    </source>
</evidence>
<dbReference type="RefSeq" id="WP_158015868.1">
    <property type="nucleotide sequence ID" value="NZ_CBCSKE010000012.1"/>
</dbReference>
<dbReference type="AlphaFoldDB" id="A0A447GBE1"/>
<gene>
    <name evidence="3" type="ORF">MB901379_01338</name>
</gene>
<dbReference type="PRINTS" id="PR01438">
    <property type="entry name" value="UNVRSLSTRESS"/>
</dbReference>
<dbReference type="Gene3D" id="3.40.50.620">
    <property type="entry name" value="HUPs"/>
    <property type="match status" value="2"/>
</dbReference>
<dbReference type="OrthoDB" id="3174546at2"/>
<dbReference type="Proteomes" id="UP000269998">
    <property type="component" value="Chromosome"/>
</dbReference>
<evidence type="ECO:0000259" key="2">
    <source>
        <dbReference type="Pfam" id="PF00582"/>
    </source>
</evidence>
<protein>
    <submittedName>
        <fullName evidence="3">Universal stress proteinc/MT3220</fullName>
    </submittedName>
</protein>
<dbReference type="InterPro" id="IPR014729">
    <property type="entry name" value="Rossmann-like_a/b/a_fold"/>
</dbReference>
<dbReference type="InterPro" id="IPR006015">
    <property type="entry name" value="Universal_stress_UspA"/>
</dbReference>
<evidence type="ECO:0000313" key="4">
    <source>
        <dbReference type="Proteomes" id="UP000269998"/>
    </source>
</evidence>
<proteinExistence type="inferred from homology"/>
<dbReference type="Pfam" id="PF00582">
    <property type="entry name" value="Usp"/>
    <property type="match status" value="1"/>
</dbReference>
<dbReference type="KEGG" id="mbai:MB901379_01338"/>
<accession>A0A447GBE1</accession>